<dbReference type="Gene3D" id="3.40.50.1000">
    <property type="entry name" value="HAD superfamily/HAD-like"/>
    <property type="match status" value="1"/>
</dbReference>
<gene>
    <name evidence="1" type="ORF">GGD57_001283</name>
</gene>
<dbReference type="NCBIfam" id="TIGR01484">
    <property type="entry name" value="HAD-SF-IIB"/>
    <property type="match status" value="1"/>
</dbReference>
<protein>
    <recommendedName>
        <fullName evidence="3">Hydrolase</fullName>
    </recommendedName>
</protein>
<dbReference type="Pfam" id="PF08282">
    <property type="entry name" value="Hydrolase_3"/>
    <property type="match status" value="1"/>
</dbReference>
<dbReference type="InterPro" id="IPR006379">
    <property type="entry name" value="HAD-SF_hydro_IIB"/>
</dbReference>
<proteinExistence type="predicted"/>
<name>A0A7W6R1Z0_9HYPH</name>
<dbReference type="GO" id="GO:0000287">
    <property type="term" value="F:magnesium ion binding"/>
    <property type="evidence" value="ECO:0007669"/>
    <property type="project" value="TreeGrafter"/>
</dbReference>
<dbReference type="GO" id="GO:0016791">
    <property type="term" value="F:phosphatase activity"/>
    <property type="evidence" value="ECO:0007669"/>
    <property type="project" value="UniProtKB-ARBA"/>
</dbReference>
<dbReference type="RefSeq" id="WP_184467924.1">
    <property type="nucleotide sequence ID" value="NZ_JACIFY010000003.1"/>
</dbReference>
<dbReference type="PANTHER" id="PTHR10000">
    <property type="entry name" value="PHOSPHOSERINE PHOSPHATASE"/>
    <property type="match status" value="1"/>
</dbReference>
<evidence type="ECO:0000313" key="2">
    <source>
        <dbReference type="Proteomes" id="UP000540909"/>
    </source>
</evidence>
<dbReference type="Proteomes" id="UP000540909">
    <property type="component" value="Unassembled WGS sequence"/>
</dbReference>
<dbReference type="InterPro" id="IPR000150">
    <property type="entry name" value="Cof"/>
</dbReference>
<dbReference type="SUPFAM" id="SSF56784">
    <property type="entry name" value="HAD-like"/>
    <property type="match status" value="1"/>
</dbReference>
<dbReference type="NCBIfam" id="TIGR00099">
    <property type="entry name" value="Cof-subfamily"/>
    <property type="match status" value="1"/>
</dbReference>
<evidence type="ECO:0008006" key="3">
    <source>
        <dbReference type="Google" id="ProtNLM"/>
    </source>
</evidence>
<evidence type="ECO:0000313" key="1">
    <source>
        <dbReference type="EMBL" id="MBB4234727.1"/>
    </source>
</evidence>
<dbReference type="AlphaFoldDB" id="A0A7W6R1Z0"/>
<organism evidence="1 2">
    <name type="scientific">Rhizobium esperanzae</name>
    <dbReference type="NCBI Taxonomy" id="1967781"/>
    <lineage>
        <taxon>Bacteria</taxon>
        <taxon>Pseudomonadati</taxon>
        <taxon>Pseudomonadota</taxon>
        <taxon>Alphaproteobacteria</taxon>
        <taxon>Hyphomicrobiales</taxon>
        <taxon>Rhizobiaceae</taxon>
        <taxon>Rhizobium/Agrobacterium group</taxon>
        <taxon>Rhizobium</taxon>
    </lineage>
</organism>
<dbReference type="Gene3D" id="3.30.1240.10">
    <property type="match status" value="1"/>
</dbReference>
<dbReference type="PANTHER" id="PTHR10000:SF8">
    <property type="entry name" value="HAD SUPERFAMILY HYDROLASE-LIKE, TYPE 3"/>
    <property type="match status" value="1"/>
</dbReference>
<sequence>MISTLFSDVDRTLLTADYDLPEPVVRGFAEARKRGIEAVLATARSPNGVAPICRALGIDYAICFNGGWIGKPLEQAPISEAKIARRIALSVMAETRRLGIASMWYRDDAIFTLDNSSLVRREAEITGESVCEVADLNDLPGQPFKIMCARPLPEGGGFDALRARFSPSCEMTSSNWRLLEITPAGVSKGTAARQIAEHLKLDPRLCAAAGDAENDLSLLQWVGVPVAVANAIIEIRELAHFIGPHADEGGMAVVLDWLMARMQ</sequence>
<accession>A0A7W6R1Z0</accession>
<dbReference type="InterPro" id="IPR023214">
    <property type="entry name" value="HAD_sf"/>
</dbReference>
<dbReference type="GO" id="GO:0005829">
    <property type="term" value="C:cytosol"/>
    <property type="evidence" value="ECO:0007669"/>
    <property type="project" value="TreeGrafter"/>
</dbReference>
<dbReference type="InterPro" id="IPR036412">
    <property type="entry name" value="HAD-like_sf"/>
</dbReference>
<reference evidence="1 2" key="1">
    <citation type="submission" date="2020-08" db="EMBL/GenBank/DDBJ databases">
        <title>Genomic Encyclopedia of Type Strains, Phase IV (KMG-V): Genome sequencing to study the core and pangenomes of soil and plant-associated prokaryotes.</title>
        <authorList>
            <person name="Whitman W."/>
        </authorList>
    </citation>
    <scope>NUCLEOTIDE SEQUENCE [LARGE SCALE GENOMIC DNA]</scope>
    <source>
        <strain evidence="1 2">SEMIA 4089</strain>
    </source>
</reference>
<dbReference type="EMBL" id="JACIFY010000003">
    <property type="protein sequence ID" value="MBB4234727.1"/>
    <property type="molecule type" value="Genomic_DNA"/>
</dbReference>
<comment type="caution">
    <text evidence="1">The sequence shown here is derived from an EMBL/GenBank/DDBJ whole genome shotgun (WGS) entry which is preliminary data.</text>
</comment>